<dbReference type="Pfam" id="PF02902">
    <property type="entry name" value="Peptidase_C48"/>
    <property type="match status" value="1"/>
</dbReference>
<protein>
    <recommendedName>
        <fullName evidence="5">Ubiquitin-like protease family profile domain-containing protein</fullName>
    </recommendedName>
</protein>
<evidence type="ECO:0000256" key="3">
    <source>
        <dbReference type="ARBA" id="ARBA00022801"/>
    </source>
</evidence>
<dbReference type="InterPro" id="IPR038765">
    <property type="entry name" value="Papain-like_cys_pep_sf"/>
</dbReference>
<dbReference type="EnsemblMetazoa" id="PPAI004288-RA">
    <property type="protein sequence ID" value="PPAI004288-PA"/>
    <property type="gene ID" value="PPAI004288"/>
</dbReference>
<dbReference type="Proteomes" id="UP000092462">
    <property type="component" value="Unassembled WGS sequence"/>
</dbReference>
<reference evidence="6" key="1">
    <citation type="submission" date="2022-08" db="UniProtKB">
        <authorList>
            <consortium name="EnsemblMetazoa"/>
        </authorList>
    </citation>
    <scope>IDENTIFICATION</scope>
    <source>
        <strain evidence="6">Israel</strain>
    </source>
</reference>
<keyword evidence="3" id="KW-0378">Hydrolase</keyword>
<dbReference type="PROSITE" id="PS50600">
    <property type="entry name" value="ULP_PROTEASE"/>
    <property type="match status" value="1"/>
</dbReference>
<dbReference type="PANTHER" id="PTHR12606:SF141">
    <property type="entry name" value="GH15225P-RELATED"/>
    <property type="match status" value="1"/>
</dbReference>
<sequence length="220" mass="25362">MFLNAIIEETGGSPTEVIVSKFNLNITRQDLCTLVGDAWLNDEVINFYMNLLTERSNKDDSHLPKVYAMNTFFAVRLLQAGHAGVKRWTRKVDIFAHDVIPVPVHVSNVHWCMAIIHLKNRTIRYYDSMGQPNMRILDALEQYLKSESMDKKQRPFDMSGWEKECMADAPRQMNGSDCGVFSCMFAEYITRNCEISFSQSDMPYFRQKMIVEIATGKLLL</sequence>
<keyword evidence="2" id="KW-0645">Protease</keyword>
<evidence type="ECO:0000256" key="1">
    <source>
        <dbReference type="ARBA" id="ARBA00005234"/>
    </source>
</evidence>
<dbReference type="GO" id="GO:0016929">
    <property type="term" value="F:deSUMOylase activity"/>
    <property type="evidence" value="ECO:0007669"/>
    <property type="project" value="TreeGrafter"/>
</dbReference>
<dbReference type="InterPro" id="IPR003653">
    <property type="entry name" value="Peptidase_C48_C"/>
</dbReference>
<evidence type="ECO:0000313" key="7">
    <source>
        <dbReference type="Proteomes" id="UP000092462"/>
    </source>
</evidence>
<dbReference type="AlphaFoldDB" id="A0A1B0D9H6"/>
<organism evidence="6 7">
    <name type="scientific">Phlebotomus papatasi</name>
    <name type="common">Sandfly</name>
    <dbReference type="NCBI Taxonomy" id="29031"/>
    <lineage>
        <taxon>Eukaryota</taxon>
        <taxon>Metazoa</taxon>
        <taxon>Ecdysozoa</taxon>
        <taxon>Arthropoda</taxon>
        <taxon>Hexapoda</taxon>
        <taxon>Insecta</taxon>
        <taxon>Pterygota</taxon>
        <taxon>Neoptera</taxon>
        <taxon>Endopterygota</taxon>
        <taxon>Diptera</taxon>
        <taxon>Nematocera</taxon>
        <taxon>Psychodoidea</taxon>
        <taxon>Psychodidae</taxon>
        <taxon>Phlebotomus</taxon>
        <taxon>Phlebotomus</taxon>
    </lineage>
</organism>
<dbReference type="VEuPathDB" id="VectorBase:PPAPM1_001168"/>
<keyword evidence="4" id="KW-0788">Thiol protease</keyword>
<comment type="similarity">
    <text evidence="1">Belongs to the peptidase C48 family.</text>
</comment>
<evidence type="ECO:0000256" key="4">
    <source>
        <dbReference type="ARBA" id="ARBA00022807"/>
    </source>
</evidence>
<dbReference type="GO" id="GO:0016926">
    <property type="term" value="P:protein desumoylation"/>
    <property type="evidence" value="ECO:0007669"/>
    <property type="project" value="TreeGrafter"/>
</dbReference>
<accession>A0A1B0D9H6</accession>
<dbReference type="GO" id="GO:0006508">
    <property type="term" value="P:proteolysis"/>
    <property type="evidence" value="ECO:0007669"/>
    <property type="project" value="UniProtKB-KW"/>
</dbReference>
<dbReference type="EMBL" id="AJVK01028256">
    <property type="status" value="NOT_ANNOTATED_CDS"/>
    <property type="molecule type" value="Genomic_DNA"/>
</dbReference>
<evidence type="ECO:0000256" key="2">
    <source>
        <dbReference type="ARBA" id="ARBA00022670"/>
    </source>
</evidence>
<feature type="domain" description="Ubiquitin-like protease family profile" evidence="5">
    <location>
        <begin position="24"/>
        <end position="189"/>
    </location>
</feature>
<dbReference type="PANTHER" id="PTHR12606">
    <property type="entry name" value="SENTRIN/SUMO-SPECIFIC PROTEASE"/>
    <property type="match status" value="1"/>
</dbReference>
<name>A0A1B0D9H6_PHLPP</name>
<dbReference type="GO" id="GO:0005634">
    <property type="term" value="C:nucleus"/>
    <property type="evidence" value="ECO:0007669"/>
    <property type="project" value="TreeGrafter"/>
</dbReference>
<dbReference type="SUPFAM" id="SSF54001">
    <property type="entry name" value="Cysteine proteinases"/>
    <property type="match status" value="1"/>
</dbReference>
<dbReference type="GO" id="GO:0080090">
    <property type="term" value="P:regulation of primary metabolic process"/>
    <property type="evidence" value="ECO:0007669"/>
    <property type="project" value="UniProtKB-ARBA"/>
</dbReference>
<evidence type="ECO:0000259" key="5">
    <source>
        <dbReference type="PROSITE" id="PS50600"/>
    </source>
</evidence>
<proteinExistence type="inferred from homology"/>
<evidence type="ECO:0000313" key="6">
    <source>
        <dbReference type="EnsemblMetazoa" id="PPAI004288-PA"/>
    </source>
</evidence>
<dbReference type="FunFam" id="3.40.395.10:FF:000001">
    <property type="entry name" value="Sentrin-specific protease 1"/>
    <property type="match status" value="1"/>
</dbReference>
<keyword evidence="7" id="KW-1185">Reference proteome</keyword>
<dbReference type="GO" id="GO:0060255">
    <property type="term" value="P:regulation of macromolecule metabolic process"/>
    <property type="evidence" value="ECO:0007669"/>
    <property type="project" value="UniProtKB-ARBA"/>
</dbReference>
<dbReference type="Gene3D" id="3.40.395.10">
    <property type="entry name" value="Adenoviral Proteinase, Chain A"/>
    <property type="match status" value="1"/>
</dbReference>
<dbReference type="VEuPathDB" id="VectorBase:PPAI004288"/>